<dbReference type="PANTHER" id="PTHR13847">
    <property type="entry name" value="SARCOSINE DEHYDROGENASE-RELATED"/>
    <property type="match status" value="1"/>
</dbReference>
<evidence type="ECO:0000313" key="14">
    <source>
        <dbReference type="Proteomes" id="UP001596506"/>
    </source>
</evidence>
<keyword evidence="1 10" id="KW-0963">Cytoplasm</keyword>
<dbReference type="InterPro" id="IPR036188">
    <property type="entry name" value="FAD/NAD-bd_sf"/>
</dbReference>
<comment type="similarity">
    <text evidence="10">In the C-terminal section; belongs to the DAO family.</text>
</comment>
<feature type="region of interest" description="FAD-dependent cmnm(5)s(2)U34 oxidoreductase" evidence="10">
    <location>
        <begin position="262"/>
        <end position="640"/>
    </location>
</feature>
<dbReference type="InterPro" id="IPR017610">
    <property type="entry name" value="tRNA_S-uridine_synth_MnmC_C"/>
</dbReference>
<evidence type="ECO:0000259" key="12">
    <source>
        <dbReference type="Pfam" id="PF05430"/>
    </source>
</evidence>
<organism evidence="13 14">
    <name type="scientific">Marinobacter aromaticivorans</name>
    <dbReference type="NCBI Taxonomy" id="1494078"/>
    <lineage>
        <taxon>Bacteria</taxon>
        <taxon>Pseudomonadati</taxon>
        <taxon>Pseudomonadota</taxon>
        <taxon>Gammaproteobacteria</taxon>
        <taxon>Pseudomonadales</taxon>
        <taxon>Marinobacteraceae</taxon>
        <taxon>Marinobacter</taxon>
    </lineage>
</organism>
<dbReference type="HAMAP" id="MF_01102">
    <property type="entry name" value="MnmC"/>
    <property type="match status" value="1"/>
</dbReference>
<evidence type="ECO:0000256" key="8">
    <source>
        <dbReference type="ARBA" id="ARBA00023002"/>
    </source>
</evidence>
<dbReference type="Gene3D" id="3.50.50.60">
    <property type="entry name" value="FAD/NAD(P)-binding domain"/>
    <property type="match status" value="1"/>
</dbReference>
<comment type="function">
    <text evidence="10">Catalyzes the last two steps in the biosynthesis of 5-methylaminomethyl-2-thiouridine (mnm(5)s(2)U) at the wobble position (U34) in tRNA. Catalyzes the FAD-dependent demodification of cmnm(5)s(2)U34 to nm(5)s(2)U34, followed by the transfer of a methyl group from S-adenosyl-L-methionine to nm(5)s(2)U34, to form mnm(5)s(2)U34.</text>
</comment>
<proteinExistence type="inferred from homology"/>
<keyword evidence="6 10" id="KW-0819">tRNA processing</keyword>
<evidence type="ECO:0000256" key="3">
    <source>
        <dbReference type="ARBA" id="ARBA00022630"/>
    </source>
</evidence>
<feature type="domain" description="FAD dependent oxidoreductase" evidence="11">
    <location>
        <begin position="259"/>
        <end position="610"/>
    </location>
</feature>
<keyword evidence="14" id="KW-1185">Reference proteome</keyword>
<keyword evidence="8 10" id="KW-0560">Oxidoreductase</keyword>
<feature type="domain" description="MnmC-like methyltransferase" evidence="12">
    <location>
        <begin position="118"/>
        <end position="239"/>
    </location>
</feature>
<evidence type="ECO:0000256" key="4">
    <source>
        <dbReference type="ARBA" id="ARBA00022679"/>
    </source>
</evidence>
<accession>A0ABW2IX13</accession>
<keyword evidence="5 10" id="KW-0949">S-adenosyl-L-methionine</keyword>
<gene>
    <name evidence="10 13" type="primary">mnmC</name>
    <name evidence="13" type="ORF">ACFQQA_11665</name>
</gene>
<comment type="cofactor">
    <cofactor evidence="10">
        <name>FAD</name>
        <dbReference type="ChEBI" id="CHEBI:57692"/>
    </cofactor>
</comment>
<comment type="caution">
    <text evidence="13">The sequence shown here is derived from an EMBL/GenBank/DDBJ whole genome shotgun (WGS) entry which is preliminary data.</text>
</comment>
<dbReference type="InterPro" id="IPR023032">
    <property type="entry name" value="tRNA_MAMT_biosynth_bifunc_MnmC"/>
</dbReference>
<dbReference type="NCBIfam" id="TIGR03197">
    <property type="entry name" value="MnmC_Cterm"/>
    <property type="match status" value="1"/>
</dbReference>
<evidence type="ECO:0000256" key="1">
    <source>
        <dbReference type="ARBA" id="ARBA00022490"/>
    </source>
</evidence>
<evidence type="ECO:0000256" key="5">
    <source>
        <dbReference type="ARBA" id="ARBA00022691"/>
    </source>
</evidence>
<dbReference type="Pfam" id="PF01266">
    <property type="entry name" value="DAO"/>
    <property type="match status" value="1"/>
</dbReference>
<dbReference type="InterPro" id="IPR008471">
    <property type="entry name" value="MnmC-like_methylTransf"/>
</dbReference>
<keyword evidence="4 10" id="KW-0808">Transferase</keyword>
<comment type="similarity">
    <text evidence="10">In the N-terminal section; belongs to the methyltransferase superfamily. tRNA (mnm(5)s(2)U34)-methyltransferase family.</text>
</comment>
<dbReference type="EC" id="1.5.-.-" evidence="10"/>
<evidence type="ECO:0000259" key="11">
    <source>
        <dbReference type="Pfam" id="PF01266"/>
    </source>
</evidence>
<name>A0ABW2IX13_9GAMM</name>
<dbReference type="Pfam" id="PF05430">
    <property type="entry name" value="Methyltransf_30"/>
    <property type="match status" value="1"/>
</dbReference>
<dbReference type="NCBIfam" id="NF002481">
    <property type="entry name" value="PRK01747.1-2"/>
    <property type="match status" value="1"/>
</dbReference>
<dbReference type="EMBL" id="JBHTBD010000004">
    <property type="protein sequence ID" value="MFC7295381.1"/>
    <property type="molecule type" value="Genomic_DNA"/>
</dbReference>
<dbReference type="Proteomes" id="UP001596506">
    <property type="component" value="Unassembled WGS sequence"/>
</dbReference>
<protein>
    <recommendedName>
        <fullName evidence="10">tRNA 5-methylaminomethyl-2-thiouridine biosynthesis bifunctional protein MnmC</fullName>
        <shortName evidence="10">tRNA mnm(5)s(2)U biosynthesis bifunctional protein</shortName>
    </recommendedName>
    <domain>
        <recommendedName>
            <fullName evidence="10">tRNA (mnm(5)s(2)U34)-methyltransferase</fullName>
            <ecNumber evidence="10">2.1.1.61</ecNumber>
        </recommendedName>
    </domain>
    <domain>
        <recommendedName>
            <fullName evidence="10">FAD-dependent cmnm(5)s(2)U34 oxidoreductase</fullName>
            <ecNumber evidence="10">1.5.-.-</ecNumber>
        </recommendedName>
    </domain>
</protein>
<keyword evidence="3 10" id="KW-0285">Flavoprotein</keyword>
<dbReference type="SUPFAM" id="SSF53335">
    <property type="entry name" value="S-adenosyl-L-methionine-dependent methyltransferases"/>
    <property type="match status" value="1"/>
</dbReference>
<dbReference type="InterPro" id="IPR047785">
    <property type="entry name" value="tRNA_MNMC2"/>
</dbReference>
<evidence type="ECO:0000256" key="2">
    <source>
        <dbReference type="ARBA" id="ARBA00022603"/>
    </source>
</evidence>
<evidence type="ECO:0000256" key="9">
    <source>
        <dbReference type="ARBA" id="ARBA00023268"/>
    </source>
</evidence>
<sequence length="640" mass="69978">MTPILVPPAIEPAELTWHADVPESRQFGDIYFSRHNGLEESRYVFIRHNQLQARFASVPEAGCFVVAESGFGTGLNFLATWQAWQTWGPSHTATLHFISVERYPLRLQDLEKALSFWPELHEPAHELIANYPPLVRGAHRLVLAGGRVRLTLFFGDIQDAWEALCFKADAWFLDGFAPAVNPEMWQAALFEQMRQHSKPGTTLATFTAAGAIRRGLEASGFRMQKQAGYGRKREMLTGRFQPDSAPPPTQGPAQTAPEIAVIGAGIAGCLLANNLAKRGYAVTLVDSAEEPGSAASGNLQGALYVKLGVEYNHQTQLALSALTFSQRYYNASGKQFWHPTGLLQLAWNNTERERQRRFLECNQYPQNLLRQVNREQAEALTGAKLESGGLWFPGSGWVEPGKLCKALAAHPGIHRVTGFTVGKVAASDGSWALYSDNPDNRKILADRIVICAGHQSPHLVPGSEALRFKAIRGQVTHMPGPLIESPQAVVCGARYLNPAHNSPGSQLSVIGATFDLHSNEPKPTSESHRENIRETSAMVPRMLPAETATGPTPEQLTGRVGFRCTTHDYQPVAGPFYDAEGRELEGLYLLTGLGSKGLGYAPLLAEFIADQLTGQPCALPLSLAKRLATGRMHQPKMASS</sequence>
<keyword evidence="2 10" id="KW-0489">Methyltransferase</keyword>
<dbReference type="RefSeq" id="WP_100688280.1">
    <property type="nucleotide sequence ID" value="NZ_JBHTBD010000004.1"/>
</dbReference>
<dbReference type="InterPro" id="IPR029063">
    <property type="entry name" value="SAM-dependent_MTases_sf"/>
</dbReference>
<keyword evidence="9 10" id="KW-0511">Multifunctional enzyme</keyword>
<comment type="subcellular location">
    <subcellularLocation>
        <location evidence="10">Cytoplasm</location>
    </subcellularLocation>
</comment>
<dbReference type="NCBIfam" id="NF033855">
    <property type="entry name" value="tRNA_MNMC2"/>
    <property type="match status" value="1"/>
</dbReference>
<dbReference type="InterPro" id="IPR006076">
    <property type="entry name" value="FAD-dep_OxRdtase"/>
</dbReference>
<feature type="region of interest" description="tRNA (mnm(5)s(2)U34)-methyltransferase" evidence="10">
    <location>
        <begin position="1"/>
        <end position="241"/>
    </location>
</feature>
<dbReference type="Gene3D" id="3.30.9.10">
    <property type="entry name" value="D-Amino Acid Oxidase, subunit A, domain 2"/>
    <property type="match status" value="1"/>
</dbReference>
<keyword evidence="7 10" id="KW-0274">FAD</keyword>
<reference evidence="14" key="1">
    <citation type="journal article" date="2019" name="Int. J. Syst. Evol. Microbiol.">
        <title>The Global Catalogue of Microorganisms (GCM) 10K type strain sequencing project: providing services to taxonomists for standard genome sequencing and annotation.</title>
        <authorList>
            <consortium name="The Broad Institute Genomics Platform"/>
            <consortium name="The Broad Institute Genome Sequencing Center for Infectious Disease"/>
            <person name="Wu L."/>
            <person name="Ma J."/>
        </authorList>
    </citation>
    <scope>NUCLEOTIDE SEQUENCE [LARGE SCALE GENOMIC DNA]</scope>
    <source>
        <strain evidence="14">CCUG 60559</strain>
    </source>
</reference>
<evidence type="ECO:0000313" key="13">
    <source>
        <dbReference type="EMBL" id="MFC7295381.1"/>
    </source>
</evidence>
<dbReference type="Gene3D" id="3.40.50.150">
    <property type="entry name" value="Vaccinia Virus protein VP39"/>
    <property type="match status" value="1"/>
</dbReference>
<evidence type="ECO:0000256" key="10">
    <source>
        <dbReference type="HAMAP-Rule" id="MF_01102"/>
    </source>
</evidence>
<comment type="catalytic activity">
    <reaction evidence="10">
        <text>5-aminomethyl-2-thiouridine(34) in tRNA + S-adenosyl-L-methionine = 5-methylaminomethyl-2-thiouridine(34) in tRNA + S-adenosyl-L-homocysteine + H(+)</text>
        <dbReference type="Rhea" id="RHEA:19569"/>
        <dbReference type="Rhea" id="RHEA-COMP:10195"/>
        <dbReference type="Rhea" id="RHEA-COMP:10197"/>
        <dbReference type="ChEBI" id="CHEBI:15378"/>
        <dbReference type="ChEBI" id="CHEBI:57856"/>
        <dbReference type="ChEBI" id="CHEBI:59789"/>
        <dbReference type="ChEBI" id="CHEBI:74454"/>
        <dbReference type="ChEBI" id="CHEBI:74455"/>
        <dbReference type="EC" id="2.1.1.61"/>
    </reaction>
</comment>
<evidence type="ECO:0000256" key="6">
    <source>
        <dbReference type="ARBA" id="ARBA00022694"/>
    </source>
</evidence>
<evidence type="ECO:0000256" key="7">
    <source>
        <dbReference type="ARBA" id="ARBA00022827"/>
    </source>
</evidence>
<dbReference type="SUPFAM" id="SSF51905">
    <property type="entry name" value="FAD/NAD(P)-binding domain"/>
    <property type="match status" value="1"/>
</dbReference>
<dbReference type="EC" id="2.1.1.61" evidence="10"/>
<dbReference type="PANTHER" id="PTHR13847:SF283">
    <property type="entry name" value="TRNA 5-METHYLAMINOMETHYL-2-THIOURIDINE BIOSYNTHESIS BIFUNCTIONAL PROTEIN MNMC"/>
    <property type="match status" value="1"/>
</dbReference>